<organism evidence="1 2">
    <name type="scientific">Stylonychia lemnae</name>
    <name type="common">Ciliate</name>
    <dbReference type="NCBI Taxonomy" id="5949"/>
    <lineage>
        <taxon>Eukaryota</taxon>
        <taxon>Sar</taxon>
        <taxon>Alveolata</taxon>
        <taxon>Ciliophora</taxon>
        <taxon>Intramacronucleata</taxon>
        <taxon>Spirotrichea</taxon>
        <taxon>Stichotrichia</taxon>
        <taxon>Sporadotrichida</taxon>
        <taxon>Oxytrichidae</taxon>
        <taxon>Stylonychinae</taxon>
        <taxon>Stylonychia</taxon>
    </lineage>
</organism>
<dbReference type="AlphaFoldDB" id="A0A078AHW2"/>
<accession>A0A078AHW2</accession>
<evidence type="ECO:0000313" key="1">
    <source>
        <dbReference type="EMBL" id="CDW81097.1"/>
    </source>
</evidence>
<reference evidence="1 2" key="1">
    <citation type="submission" date="2014-06" db="EMBL/GenBank/DDBJ databases">
        <authorList>
            <person name="Swart Estienne"/>
        </authorList>
    </citation>
    <scope>NUCLEOTIDE SEQUENCE [LARGE SCALE GENOMIC DNA]</scope>
    <source>
        <strain evidence="1 2">130c</strain>
    </source>
</reference>
<dbReference type="Proteomes" id="UP000039865">
    <property type="component" value="Unassembled WGS sequence"/>
</dbReference>
<protein>
    <submittedName>
        <fullName evidence="1">Uncharacterized protein</fullName>
    </submittedName>
</protein>
<gene>
    <name evidence="1" type="primary">Contig11109.g11872</name>
    <name evidence="1" type="ORF">STYLEM_10106</name>
</gene>
<dbReference type="InParanoid" id="A0A078AHW2"/>
<proteinExistence type="predicted"/>
<dbReference type="EMBL" id="CCKQ01009595">
    <property type="protein sequence ID" value="CDW81097.1"/>
    <property type="molecule type" value="Genomic_DNA"/>
</dbReference>
<keyword evidence="2" id="KW-1185">Reference proteome</keyword>
<name>A0A078AHW2_STYLE</name>
<evidence type="ECO:0000313" key="2">
    <source>
        <dbReference type="Proteomes" id="UP000039865"/>
    </source>
</evidence>
<sequence>MAYILANDKILKELNTEFYLIYGDKTHTENLYNHDKQEGRMGKISFAWNWINDMYRSKLREKIFIKYFYTKLFKWRKYNYDHNKGLKPEGQYDIELKDFFGSINLLIEGHEATKYFRESCPHVKYIHGEVPFIHGFGNKIGHCEVDSPELKSLRADYYVMCSSQYSIQVFRYIRHIIPMIRYSTELLSKSLNSDKKEALSRQCLIGKYSFLVPDAAPVLGKCFRYKNLYLNFGCQDHRIETYIRNAELIRDELLKDLGHNKDKDLTDRSQPQNPNLQANYLFYSKRDRVRNFKNRQQKSSYNIIQNREFQTPQNADQDLEQLKLNPSKSTCIIKFTKPAVISGLSKKLVFDETEYLKTPDIKRQSSQAPKGKRISLLSRTDSMTQLLRGDKKISPVREVSTEREMRIHRYTDSSLMRETINEYRDNDKTFGVVNTKSVTRDKININVDFQVCRQNLWKIIPSPMKYTVGNQTHYLQ</sequence>